<evidence type="ECO:0000313" key="1">
    <source>
        <dbReference type="EMBL" id="AFM25968.1"/>
    </source>
</evidence>
<dbReference type="AlphaFoldDB" id="I4C8S7"/>
<keyword evidence="2" id="KW-1185">Reference proteome</keyword>
<dbReference type="HOGENOM" id="CLU_1989070_0_0_7"/>
<gene>
    <name evidence="1" type="ordered locus">Desti_3310</name>
</gene>
<accession>I4C8S7</accession>
<reference evidence="2" key="1">
    <citation type="submission" date="2012-06" db="EMBL/GenBank/DDBJ databases">
        <title>Complete sequence of chromosome of Desulfomonile tiedjei DSM 6799.</title>
        <authorList>
            <person name="Lucas S."/>
            <person name="Copeland A."/>
            <person name="Lapidus A."/>
            <person name="Glavina del Rio T."/>
            <person name="Dalin E."/>
            <person name="Tice H."/>
            <person name="Bruce D."/>
            <person name="Goodwin L."/>
            <person name="Pitluck S."/>
            <person name="Peters L."/>
            <person name="Ovchinnikova G."/>
            <person name="Zeytun A."/>
            <person name="Lu M."/>
            <person name="Kyrpides N."/>
            <person name="Mavromatis K."/>
            <person name="Ivanova N."/>
            <person name="Brettin T."/>
            <person name="Detter J.C."/>
            <person name="Han C."/>
            <person name="Larimer F."/>
            <person name="Land M."/>
            <person name="Hauser L."/>
            <person name="Markowitz V."/>
            <person name="Cheng J.-F."/>
            <person name="Hugenholtz P."/>
            <person name="Woyke T."/>
            <person name="Wu D."/>
            <person name="Spring S."/>
            <person name="Schroeder M."/>
            <person name="Brambilla E."/>
            <person name="Klenk H.-P."/>
            <person name="Eisen J.A."/>
        </authorList>
    </citation>
    <scope>NUCLEOTIDE SEQUENCE [LARGE SCALE GENOMIC DNA]</scope>
    <source>
        <strain evidence="2">ATCC 49306 / DSM 6799 / DCB-1</strain>
    </source>
</reference>
<proteinExistence type="predicted"/>
<dbReference type="RefSeq" id="WP_014811102.1">
    <property type="nucleotide sequence ID" value="NC_018025.1"/>
</dbReference>
<organism evidence="1 2">
    <name type="scientific">Desulfomonile tiedjei (strain ATCC 49306 / DSM 6799 / DCB-1)</name>
    <dbReference type="NCBI Taxonomy" id="706587"/>
    <lineage>
        <taxon>Bacteria</taxon>
        <taxon>Pseudomonadati</taxon>
        <taxon>Thermodesulfobacteriota</taxon>
        <taxon>Desulfomonilia</taxon>
        <taxon>Desulfomonilales</taxon>
        <taxon>Desulfomonilaceae</taxon>
        <taxon>Desulfomonile</taxon>
    </lineage>
</organism>
<protein>
    <submittedName>
        <fullName evidence="1">Uncharacterized protein</fullName>
    </submittedName>
</protein>
<evidence type="ECO:0000313" key="2">
    <source>
        <dbReference type="Proteomes" id="UP000006055"/>
    </source>
</evidence>
<dbReference type="STRING" id="706587.Desti_3310"/>
<dbReference type="EMBL" id="CP003360">
    <property type="protein sequence ID" value="AFM25968.1"/>
    <property type="molecule type" value="Genomic_DNA"/>
</dbReference>
<sequence>MTSPVTVQQWKEINAHRLVDCRWGCSMTLESCRAYQTRTKRYVIHFGGHGEQHERANAEYLSCLNPVPCPHLLSDQDLTSPAMSFSEEMRSTKKHLVNRARAVDRLVNPSCMLEEADWRRSLVNV</sequence>
<dbReference type="KEGG" id="dti:Desti_3310"/>
<name>I4C8S7_DESTA</name>
<dbReference type="Proteomes" id="UP000006055">
    <property type="component" value="Chromosome"/>
</dbReference>